<dbReference type="PROSITE" id="PS51257">
    <property type="entry name" value="PROKAR_LIPOPROTEIN"/>
    <property type="match status" value="1"/>
</dbReference>
<protein>
    <submittedName>
        <fullName evidence="1">Uncharacterized protein</fullName>
    </submittedName>
</protein>
<dbReference type="Proteomes" id="UP000241365">
    <property type="component" value="Segment"/>
</dbReference>
<proteinExistence type="predicted"/>
<evidence type="ECO:0000313" key="1">
    <source>
        <dbReference type="EMBL" id="ANB50190.1"/>
    </source>
</evidence>
<dbReference type="EMBL" id="KU877344">
    <property type="protein sequence ID" value="ANB50190.1"/>
    <property type="molecule type" value="Genomic_DNA"/>
</dbReference>
<accession>A0A167R165</accession>
<dbReference type="RefSeq" id="YP_010775941.1">
    <property type="nucleotide sequence ID" value="NC_075034.1"/>
</dbReference>
<organism evidence="1 2">
    <name type="scientific">Powai lake megavirus</name>
    <dbReference type="NCBI Taxonomy" id="1842663"/>
    <lineage>
        <taxon>Viruses</taxon>
        <taxon>Varidnaviria</taxon>
        <taxon>Bamfordvirae</taxon>
        <taxon>Nucleocytoviricota</taxon>
        <taxon>Megaviricetes</taxon>
        <taxon>Imitervirales</taxon>
        <taxon>Mimiviridae</taxon>
        <taxon>Megamimivirinae</taxon>
        <taxon>Megavirus</taxon>
        <taxon>Megavirus powaiense</taxon>
    </lineage>
</organism>
<evidence type="ECO:0000313" key="2">
    <source>
        <dbReference type="Proteomes" id="UP000241365"/>
    </source>
</evidence>
<sequence>MKRNQIVSIAVFFAIIACSMAQGPTCGTPVIQYDQPFLIYAPTWRSYCSVPDGITFKCDIGLTDPNKATKFAINDGRYFGYPSRSGPVATKSTFPNMLYVTTGGFNSGVNVAHIPSGAKNGELFFKPLNYMTQDPVIFQFQNNFPQANSNLYGNVSEINFRNMRQAAGTGFCAASSSTSNNGIVSCDRTMTREWEAFFFIPWTSPI</sequence>
<keyword evidence="2" id="KW-1185">Reference proteome</keyword>
<dbReference type="GeneID" id="80512552"/>
<dbReference type="KEGG" id="vg:80512552"/>
<reference evidence="1 2" key="1">
    <citation type="journal article" date="2016" name="Genome Announc.">
        <title>Complete Genome Sequence of a New Megavirus Family Member Isolated from an Inland Water Lake for the First Time in India.</title>
        <authorList>
            <person name="Chatterjee A."/>
            <person name="Ali F."/>
            <person name="Bange D."/>
            <person name="Kondabagil K."/>
        </authorList>
    </citation>
    <scope>NUCLEOTIDE SEQUENCE [LARGE SCALE GENOMIC DNA]</scope>
    <source>
        <strain evidence="1">1</strain>
    </source>
</reference>
<name>A0A167R165_9VIRU</name>